<comment type="caution">
    <text evidence="2">The sequence shown here is derived from an EMBL/GenBank/DDBJ whole genome shotgun (WGS) entry which is preliminary data.</text>
</comment>
<sequence length="74" mass="8455">MLTQNNKTKIQPRPYPTQVIPRLTRDPDQQLRAPARPRESGGRSKSNMTAEGEKETERNSKHRMKKPAPHLVPA</sequence>
<dbReference type="Proteomes" id="UP000185783">
    <property type="component" value="Unassembled WGS sequence"/>
</dbReference>
<name>A0A1U7JCG4_9HYPH</name>
<evidence type="ECO:0000313" key="2">
    <source>
        <dbReference type="EMBL" id="OKL42362.1"/>
    </source>
</evidence>
<evidence type="ECO:0000256" key="1">
    <source>
        <dbReference type="SAM" id="MobiDB-lite"/>
    </source>
</evidence>
<gene>
    <name evidence="2" type="ORF">A3843_00180</name>
</gene>
<protein>
    <submittedName>
        <fullName evidence="2">Uncharacterized protein</fullName>
    </submittedName>
</protein>
<feature type="region of interest" description="Disordered" evidence="1">
    <location>
        <begin position="1"/>
        <end position="74"/>
    </location>
</feature>
<keyword evidence="3" id="KW-1185">Reference proteome</keyword>
<dbReference type="EMBL" id="LVVZ01000045">
    <property type="protein sequence ID" value="OKL42362.1"/>
    <property type="molecule type" value="Genomic_DNA"/>
</dbReference>
<accession>A0A1U7JCG4</accession>
<organism evidence="2 3">
    <name type="scientific">Pseudovibrio exalbescens</name>
    <dbReference type="NCBI Taxonomy" id="197461"/>
    <lineage>
        <taxon>Bacteria</taxon>
        <taxon>Pseudomonadati</taxon>
        <taxon>Pseudomonadota</taxon>
        <taxon>Alphaproteobacteria</taxon>
        <taxon>Hyphomicrobiales</taxon>
        <taxon>Stappiaceae</taxon>
        <taxon>Pseudovibrio</taxon>
    </lineage>
</organism>
<dbReference type="AlphaFoldDB" id="A0A1U7JCG4"/>
<reference evidence="2 3" key="1">
    <citation type="submission" date="2016-03" db="EMBL/GenBank/DDBJ databases">
        <title>Genome sequence of Nesiotobacter sp. nov., a moderately halophilic alphaproteobacterium isolated from the Yellow Sea, China.</title>
        <authorList>
            <person name="Zhang G."/>
            <person name="Zhang R."/>
        </authorList>
    </citation>
    <scope>NUCLEOTIDE SEQUENCE [LARGE SCALE GENOMIC DNA]</scope>
    <source>
        <strain evidence="2 3">WB1-6</strain>
    </source>
</reference>
<evidence type="ECO:0000313" key="3">
    <source>
        <dbReference type="Proteomes" id="UP000185783"/>
    </source>
</evidence>
<proteinExistence type="predicted"/>